<keyword evidence="2" id="KW-0812">Transmembrane</keyword>
<dbReference type="EMBL" id="CP163435">
    <property type="protein sequence ID" value="XDQ27211.1"/>
    <property type="molecule type" value="Genomic_DNA"/>
</dbReference>
<dbReference type="AlphaFoldDB" id="A0AB39P9G1"/>
<feature type="region of interest" description="Disordered" evidence="1">
    <location>
        <begin position="134"/>
        <end position="174"/>
    </location>
</feature>
<feature type="compositionally biased region" description="Low complexity" evidence="1">
    <location>
        <begin position="162"/>
        <end position="174"/>
    </location>
</feature>
<feature type="transmembrane region" description="Helical" evidence="2">
    <location>
        <begin position="21"/>
        <end position="42"/>
    </location>
</feature>
<evidence type="ECO:0000256" key="1">
    <source>
        <dbReference type="SAM" id="MobiDB-lite"/>
    </source>
</evidence>
<evidence type="ECO:0000256" key="2">
    <source>
        <dbReference type="SAM" id="Phobius"/>
    </source>
</evidence>
<gene>
    <name evidence="3" type="ORF">AB5J56_21955</name>
</gene>
<name>A0AB39P9G1_9ACTN</name>
<dbReference type="RefSeq" id="WP_369234467.1">
    <property type="nucleotide sequence ID" value="NZ_CP163435.1"/>
</dbReference>
<keyword evidence="2" id="KW-0472">Membrane</keyword>
<organism evidence="3">
    <name type="scientific">Streptomyces sp. R21</name>
    <dbReference type="NCBI Taxonomy" id="3238627"/>
    <lineage>
        <taxon>Bacteria</taxon>
        <taxon>Bacillati</taxon>
        <taxon>Actinomycetota</taxon>
        <taxon>Actinomycetes</taxon>
        <taxon>Kitasatosporales</taxon>
        <taxon>Streptomycetaceae</taxon>
        <taxon>Streptomyces</taxon>
    </lineage>
</organism>
<evidence type="ECO:0008006" key="4">
    <source>
        <dbReference type="Google" id="ProtNLM"/>
    </source>
</evidence>
<sequence>MRNFLRVLRKRGGGTARARAVALAATAVAVAVGAVVLLVALVSGGGERGPRAVSEDEAQRMALARFRTYEASPSEVRVRLPLGAAGSASSGTVTVRAVVDHRVHRAVGVYEAADAERTVRGLVAWDMEGIAVARKPRTPTTSGAPGAAPGRASRQPEPDVVTTAAQAARAAGTLAPDEWTRRPYTSAALDRALRLVLSMAADRPDNAQLLAQSHPLWLRDERVDGRGYGVFSGPRPRPAASHASAGPAAGATAAAGRSPLTYWIDKDGRMRRVTARLAPGQEATVDLVAERVHAKVPGAPWEKGKQH</sequence>
<accession>A0AB39P9G1</accession>
<evidence type="ECO:0000313" key="3">
    <source>
        <dbReference type="EMBL" id="XDQ27211.1"/>
    </source>
</evidence>
<keyword evidence="2" id="KW-1133">Transmembrane helix</keyword>
<proteinExistence type="predicted"/>
<protein>
    <recommendedName>
        <fullName evidence="4">CU044_5270 family protein</fullName>
    </recommendedName>
</protein>
<feature type="compositionally biased region" description="Low complexity" evidence="1">
    <location>
        <begin position="138"/>
        <end position="153"/>
    </location>
</feature>
<reference evidence="3" key="1">
    <citation type="submission" date="2024-07" db="EMBL/GenBank/DDBJ databases">
        <authorList>
            <person name="Yu S.T."/>
        </authorList>
    </citation>
    <scope>NUCLEOTIDE SEQUENCE</scope>
    <source>
        <strain evidence="3">R21</strain>
    </source>
</reference>